<organism evidence="1 2">
    <name type="scientific">Synaphobranchus kaupii</name>
    <name type="common">Kaup's arrowtooth eel</name>
    <dbReference type="NCBI Taxonomy" id="118154"/>
    <lineage>
        <taxon>Eukaryota</taxon>
        <taxon>Metazoa</taxon>
        <taxon>Chordata</taxon>
        <taxon>Craniata</taxon>
        <taxon>Vertebrata</taxon>
        <taxon>Euteleostomi</taxon>
        <taxon>Actinopterygii</taxon>
        <taxon>Neopterygii</taxon>
        <taxon>Teleostei</taxon>
        <taxon>Anguilliformes</taxon>
        <taxon>Synaphobranchidae</taxon>
        <taxon>Synaphobranchus</taxon>
    </lineage>
</organism>
<name>A0A9Q1EVZ3_SYNKA</name>
<keyword evidence="2" id="KW-1185">Reference proteome</keyword>
<comment type="caution">
    <text evidence="1">The sequence shown here is derived from an EMBL/GenBank/DDBJ whole genome shotgun (WGS) entry which is preliminary data.</text>
</comment>
<dbReference type="AlphaFoldDB" id="A0A9Q1EVZ3"/>
<proteinExistence type="predicted"/>
<evidence type="ECO:0000313" key="1">
    <source>
        <dbReference type="EMBL" id="KAJ8346086.1"/>
    </source>
</evidence>
<dbReference type="Proteomes" id="UP001152622">
    <property type="component" value="Chromosome 12"/>
</dbReference>
<dbReference type="EMBL" id="JAINUF010000012">
    <property type="protein sequence ID" value="KAJ8346086.1"/>
    <property type="molecule type" value="Genomic_DNA"/>
</dbReference>
<accession>A0A9Q1EVZ3</accession>
<protein>
    <submittedName>
        <fullName evidence="1">Uncharacterized protein</fullName>
    </submittedName>
</protein>
<evidence type="ECO:0000313" key="2">
    <source>
        <dbReference type="Proteomes" id="UP001152622"/>
    </source>
</evidence>
<sequence length="155" mass="16095">MPLFLRNAVADSHETLGHHRPVQSSATGRCVAAGGRNLGAGAKLGAIRLFHVQTDRTAGGVLAGKAPGLWKQTGTRLGSRWAHRWVLERGGLWDLPAFCSPSLTVPVLLATSGPFAARPVPCAGTSRTLGGSVNEHCPLVELRGTTAATALICDG</sequence>
<reference evidence="1" key="1">
    <citation type="journal article" date="2023" name="Science">
        <title>Genome structures resolve the early diversification of teleost fishes.</title>
        <authorList>
            <person name="Parey E."/>
            <person name="Louis A."/>
            <person name="Montfort J."/>
            <person name="Bouchez O."/>
            <person name="Roques C."/>
            <person name="Iampietro C."/>
            <person name="Lluch J."/>
            <person name="Castinel A."/>
            <person name="Donnadieu C."/>
            <person name="Desvignes T."/>
            <person name="Floi Bucao C."/>
            <person name="Jouanno E."/>
            <person name="Wen M."/>
            <person name="Mejri S."/>
            <person name="Dirks R."/>
            <person name="Jansen H."/>
            <person name="Henkel C."/>
            <person name="Chen W.J."/>
            <person name="Zahm M."/>
            <person name="Cabau C."/>
            <person name="Klopp C."/>
            <person name="Thompson A.W."/>
            <person name="Robinson-Rechavi M."/>
            <person name="Braasch I."/>
            <person name="Lecointre G."/>
            <person name="Bobe J."/>
            <person name="Postlethwait J.H."/>
            <person name="Berthelot C."/>
            <person name="Roest Crollius H."/>
            <person name="Guiguen Y."/>
        </authorList>
    </citation>
    <scope>NUCLEOTIDE SEQUENCE</scope>
    <source>
        <strain evidence="1">WJC10195</strain>
    </source>
</reference>
<gene>
    <name evidence="1" type="ORF">SKAU_G00302790</name>
</gene>